<dbReference type="Gene3D" id="2.30.110.10">
    <property type="entry name" value="Electron Transport, Fmn-binding Protein, Chain A"/>
    <property type="match status" value="1"/>
</dbReference>
<dbReference type="Proteomes" id="UP000612233">
    <property type="component" value="Unassembled WGS sequence"/>
</dbReference>
<gene>
    <name evidence="1" type="ORF">IC235_12365</name>
</gene>
<evidence type="ECO:0000313" key="2">
    <source>
        <dbReference type="Proteomes" id="UP000612233"/>
    </source>
</evidence>
<evidence type="ECO:0000313" key="1">
    <source>
        <dbReference type="EMBL" id="MBD2768680.1"/>
    </source>
</evidence>
<dbReference type="RefSeq" id="WP_191005486.1">
    <property type="nucleotide sequence ID" value="NZ_JACXAD010000012.1"/>
</dbReference>
<organism evidence="1 2">
    <name type="scientific">Hymenobacter montanus</name>
    <dbReference type="NCBI Taxonomy" id="2771359"/>
    <lineage>
        <taxon>Bacteria</taxon>
        <taxon>Pseudomonadati</taxon>
        <taxon>Bacteroidota</taxon>
        <taxon>Cytophagia</taxon>
        <taxon>Cytophagales</taxon>
        <taxon>Hymenobacteraceae</taxon>
        <taxon>Hymenobacter</taxon>
    </lineage>
</organism>
<dbReference type="PANTHER" id="PTHR35802:SF1">
    <property type="entry name" value="PROTEASE SYNTHASE AND SPORULATION PROTEIN PAI 2"/>
    <property type="match status" value="1"/>
</dbReference>
<name>A0A927BD86_9BACT</name>
<protein>
    <submittedName>
        <fullName evidence="1">FMN-binding negative transcriptional regulator</fullName>
    </submittedName>
</protein>
<proteinExistence type="predicted"/>
<dbReference type="InterPro" id="IPR012349">
    <property type="entry name" value="Split_barrel_FMN-bd"/>
</dbReference>
<keyword evidence="2" id="KW-1185">Reference proteome</keyword>
<dbReference type="Pfam" id="PF04299">
    <property type="entry name" value="FMN_bind_2"/>
    <property type="match status" value="1"/>
</dbReference>
<reference evidence="1" key="1">
    <citation type="submission" date="2020-09" db="EMBL/GenBank/DDBJ databases">
        <authorList>
            <person name="Kim M.K."/>
        </authorList>
    </citation>
    <scope>NUCLEOTIDE SEQUENCE</scope>
    <source>
        <strain evidence="1">BT664</strain>
    </source>
</reference>
<dbReference type="InterPro" id="IPR007396">
    <property type="entry name" value="TR_PAI2-type"/>
</dbReference>
<dbReference type="PIRSF" id="PIRSF010372">
    <property type="entry name" value="PaiB"/>
    <property type="match status" value="1"/>
</dbReference>
<dbReference type="SUPFAM" id="SSF50475">
    <property type="entry name" value="FMN-binding split barrel"/>
    <property type="match status" value="1"/>
</dbReference>
<dbReference type="PANTHER" id="PTHR35802">
    <property type="entry name" value="PROTEASE SYNTHASE AND SPORULATION PROTEIN PAI 2"/>
    <property type="match status" value="1"/>
</dbReference>
<sequence>MWVMKDFQVENRALVEAFVRDNGLATLVSRGSDYPVATHIPLEWETTADGVPLLRGHMAKANPHWHDFAAHAQVLAIFQSPVQHYISSSWYDHPNAPTWNYLSVHIVGNISIIEGQALWDSVSRLTDRYEQQFARRPVALDTLPAAVQKQMQGIVGFEITLDHVQASFKMSQNRHATDYQSIIQELQALQTPGARLMADAMISMRQAPQCPVGH</sequence>
<accession>A0A927BD86</accession>
<dbReference type="EMBL" id="JACXAD010000012">
    <property type="protein sequence ID" value="MBD2768680.1"/>
    <property type="molecule type" value="Genomic_DNA"/>
</dbReference>
<comment type="caution">
    <text evidence="1">The sequence shown here is derived from an EMBL/GenBank/DDBJ whole genome shotgun (WGS) entry which is preliminary data.</text>
</comment>
<dbReference type="AlphaFoldDB" id="A0A927BD86"/>